<evidence type="ECO:0000256" key="9">
    <source>
        <dbReference type="ARBA" id="ARBA00023136"/>
    </source>
</evidence>
<reference evidence="11 12" key="1">
    <citation type="submission" date="2018-06" db="EMBL/GenBank/DDBJ databases">
        <title>Genome sequencing of Oceanotoga sp. sy52.</title>
        <authorList>
            <person name="Mori K."/>
        </authorList>
    </citation>
    <scope>NUCLEOTIDE SEQUENCE [LARGE SCALE GENOMIC DNA]</scope>
    <source>
        <strain evidence="12">sy52</strain>
    </source>
</reference>
<dbReference type="AlphaFoldDB" id="A0A7G1G981"/>
<gene>
    <name evidence="11" type="ORF">OSSY52_16440</name>
</gene>
<evidence type="ECO:0000256" key="4">
    <source>
        <dbReference type="ARBA" id="ARBA00022475"/>
    </source>
</evidence>
<evidence type="ECO:0000256" key="5">
    <source>
        <dbReference type="ARBA" id="ARBA00022519"/>
    </source>
</evidence>
<dbReference type="PANTHER" id="PTHR43297">
    <property type="entry name" value="OLIGOPEPTIDE TRANSPORT ATP-BINDING PROTEIN APPD"/>
    <property type="match status" value="1"/>
</dbReference>
<dbReference type="Proteomes" id="UP000516361">
    <property type="component" value="Chromosome"/>
</dbReference>
<evidence type="ECO:0000256" key="6">
    <source>
        <dbReference type="ARBA" id="ARBA00022741"/>
    </source>
</evidence>
<keyword evidence="6" id="KW-0547">Nucleotide-binding</keyword>
<dbReference type="KEGG" id="ocy:OSSY52_16440"/>
<dbReference type="PROSITE" id="PS00211">
    <property type="entry name" value="ABC_TRANSPORTER_1"/>
    <property type="match status" value="1"/>
</dbReference>
<keyword evidence="9" id="KW-0472">Membrane</keyword>
<dbReference type="PROSITE" id="PS50893">
    <property type="entry name" value="ABC_TRANSPORTER_2"/>
    <property type="match status" value="1"/>
</dbReference>
<dbReference type="Pfam" id="PF00005">
    <property type="entry name" value="ABC_tran"/>
    <property type="match status" value="1"/>
</dbReference>
<protein>
    <submittedName>
        <fullName evidence="11">Dipeptide/oligopeptide/nickel ABC transporter ATP-binding protein</fullName>
    </submittedName>
</protein>
<dbReference type="InterPro" id="IPR017871">
    <property type="entry name" value="ABC_transporter-like_CS"/>
</dbReference>
<name>A0A7G1G981_9BACT</name>
<keyword evidence="8" id="KW-1278">Translocase</keyword>
<dbReference type="InterPro" id="IPR027417">
    <property type="entry name" value="P-loop_NTPase"/>
</dbReference>
<keyword evidence="5" id="KW-0997">Cell inner membrane</keyword>
<dbReference type="PANTHER" id="PTHR43297:SF14">
    <property type="entry name" value="ATPASE AAA-TYPE CORE DOMAIN-CONTAINING PROTEIN"/>
    <property type="match status" value="1"/>
</dbReference>
<dbReference type="EMBL" id="AP018712">
    <property type="protein sequence ID" value="BBE31503.1"/>
    <property type="molecule type" value="Genomic_DNA"/>
</dbReference>
<accession>A0A7G1G981</accession>
<dbReference type="SMART" id="SM00382">
    <property type="entry name" value="AAA"/>
    <property type="match status" value="1"/>
</dbReference>
<dbReference type="InterPro" id="IPR050388">
    <property type="entry name" value="ABC_Ni/Peptide_Import"/>
</dbReference>
<dbReference type="SUPFAM" id="SSF52540">
    <property type="entry name" value="P-loop containing nucleoside triphosphate hydrolases"/>
    <property type="match status" value="1"/>
</dbReference>
<comment type="subcellular location">
    <subcellularLocation>
        <location evidence="1">Cell membrane</location>
        <topology evidence="1">Peripheral membrane protein</topology>
    </subcellularLocation>
</comment>
<keyword evidence="7 11" id="KW-0067">ATP-binding</keyword>
<dbReference type="GO" id="GO:0005524">
    <property type="term" value="F:ATP binding"/>
    <property type="evidence" value="ECO:0007669"/>
    <property type="project" value="UniProtKB-KW"/>
</dbReference>
<evidence type="ECO:0000256" key="8">
    <source>
        <dbReference type="ARBA" id="ARBA00022967"/>
    </source>
</evidence>
<evidence type="ECO:0000256" key="7">
    <source>
        <dbReference type="ARBA" id="ARBA00022840"/>
    </source>
</evidence>
<keyword evidence="12" id="KW-1185">Reference proteome</keyword>
<dbReference type="InterPro" id="IPR003593">
    <property type="entry name" value="AAA+_ATPase"/>
</dbReference>
<dbReference type="GO" id="GO:0016887">
    <property type="term" value="F:ATP hydrolysis activity"/>
    <property type="evidence" value="ECO:0007669"/>
    <property type="project" value="InterPro"/>
</dbReference>
<keyword evidence="3" id="KW-0813">Transport</keyword>
<comment type="similarity">
    <text evidence="2">Belongs to the ABC transporter superfamily.</text>
</comment>
<dbReference type="InParanoid" id="A0A7G1G981"/>
<proteinExistence type="inferred from homology"/>
<feature type="domain" description="ABC transporter" evidence="10">
    <location>
        <begin position="6"/>
        <end position="264"/>
    </location>
</feature>
<evidence type="ECO:0000259" key="10">
    <source>
        <dbReference type="PROSITE" id="PS50893"/>
    </source>
</evidence>
<dbReference type="NCBIfam" id="TIGR01727">
    <property type="entry name" value="oligo_HPY"/>
    <property type="match status" value="1"/>
</dbReference>
<keyword evidence="4" id="KW-1003">Cell membrane</keyword>
<dbReference type="FunFam" id="3.40.50.300:FF:000016">
    <property type="entry name" value="Oligopeptide ABC transporter ATP-binding component"/>
    <property type="match status" value="1"/>
</dbReference>
<dbReference type="InterPro" id="IPR013563">
    <property type="entry name" value="Oligopep_ABC_C"/>
</dbReference>
<evidence type="ECO:0000313" key="12">
    <source>
        <dbReference type="Proteomes" id="UP000516361"/>
    </source>
</evidence>
<dbReference type="InterPro" id="IPR003439">
    <property type="entry name" value="ABC_transporter-like_ATP-bd"/>
</dbReference>
<dbReference type="Pfam" id="PF08352">
    <property type="entry name" value="oligo_HPY"/>
    <property type="match status" value="1"/>
</dbReference>
<dbReference type="GO" id="GO:0015833">
    <property type="term" value="P:peptide transport"/>
    <property type="evidence" value="ECO:0007669"/>
    <property type="project" value="InterPro"/>
</dbReference>
<evidence type="ECO:0000256" key="1">
    <source>
        <dbReference type="ARBA" id="ARBA00004202"/>
    </source>
</evidence>
<organism evidence="11 12">
    <name type="scientific">Tepiditoga spiralis</name>
    <dbReference type="NCBI Taxonomy" id="2108365"/>
    <lineage>
        <taxon>Bacteria</taxon>
        <taxon>Thermotogati</taxon>
        <taxon>Thermotogota</taxon>
        <taxon>Thermotogae</taxon>
        <taxon>Petrotogales</taxon>
        <taxon>Petrotogaceae</taxon>
        <taxon>Tepiditoga</taxon>
    </lineage>
</organism>
<sequence length="336" mass="37805">MNNKLLEVKNLKTYFETDQGTVKAVDGINFFIEKQKTVGIVGESGSGKTVTAQSIIQIMPWPGKIIDGEVLFYKNEKEIIDLAKLDPKGKIIREIRGKEIGYIFQEPMTALSPIHTVGSQIIEAIRIHNSMLTKKEARKKAITLLKNVGIPSPEKKINDYTFQLSGGMRQRVMIAMALSCNPKLLIADEPTTAIDVTLQAQIIKLLKDLQKKYEMSILIITHDLAVIAEMADEVIVMYLGKIVESGTVFDIFDNPKHPYTKALLKSIPNKTSKKYLDTIKGMVPDAFSIPNGCEFEPRCEFSIKGKCNKYKPPIIEIKKGQFVRCFLYEKACEENE</sequence>
<evidence type="ECO:0000256" key="3">
    <source>
        <dbReference type="ARBA" id="ARBA00022448"/>
    </source>
</evidence>
<dbReference type="GO" id="GO:0005886">
    <property type="term" value="C:plasma membrane"/>
    <property type="evidence" value="ECO:0007669"/>
    <property type="project" value="UniProtKB-SubCell"/>
</dbReference>
<dbReference type="CDD" id="cd03257">
    <property type="entry name" value="ABC_NikE_OppD_transporters"/>
    <property type="match status" value="1"/>
</dbReference>
<dbReference type="Gene3D" id="3.40.50.300">
    <property type="entry name" value="P-loop containing nucleotide triphosphate hydrolases"/>
    <property type="match status" value="1"/>
</dbReference>
<evidence type="ECO:0000313" key="11">
    <source>
        <dbReference type="EMBL" id="BBE31503.1"/>
    </source>
</evidence>
<dbReference type="RefSeq" id="WP_232521186.1">
    <property type="nucleotide sequence ID" value="NZ_AP018712.1"/>
</dbReference>
<evidence type="ECO:0000256" key="2">
    <source>
        <dbReference type="ARBA" id="ARBA00005417"/>
    </source>
</evidence>